<dbReference type="AlphaFoldDB" id="A0A1I8INX2"/>
<dbReference type="Pfam" id="PF13906">
    <property type="entry name" value="AA_permease_C"/>
    <property type="match status" value="1"/>
</dbReference>
<evidence type="ECO:0000313" key="6">
    <source>
        <dbReference type="WBParaSite" id="maker-uti_cns_0014527-snap-gene-0.3-mRNA-1"/>
    </source>
</evidence>
<evidence type="ECO:0000313" key="5">
    <source>
        <dbReference type="Proteomes" id="UP000095280"/>
    </source>
</evidence>
<dbReference type="GO" id="GO:0015171">
    <property type="term" value="F:amino acid transmembrane transporter activity"/>
    <property type="evidence" value="ECO:0007669"/>
    <property type="project" value="TreeGrafter"/>
</dbReference>
<organism evidence="5 6">
    <name type="scientific">Macrostomum lignano</name>
    <dbReference type="NCBI Taxonomy" id="282301"/>
    <lineage>
        <taxon>Eukaryota</taxon>
        <taxon>Metazoa</taxon>
        <taxon>Spiralia</taxon>
        <taxon>Lophotrochozoa</taxon>
        <taxon>Platyhelminthes</taxon>
        <taxon>Rhabditophora</taxon>
        <taxon>Macrostomorpha</taxon>
        <taxon>Macrostomida</taxon>
        <taxon>Macrostomidae</taxon>
        <taxon>Macrostomum</taxon>
    </lineage>
</organism>
<feature type="domain" description="Cationic amino acid transporter C-terminal" evidence="4">
    <location>
        <begin position="60"/>
        <end position="109"/>
    </location>
</feature>
<feature type="region of interest" description="Disordered" evidence="2">
    <location>
        <begin position="117"/>
        <end position="146"/>
    </location>
</feature>
<feature type="transmembrane region" description="Helical" evidence="3">
    <location>
        <begin position="86"/>
        <end position="104"/>
    </location>
</feature>
<dbReference type="GO" id="GO:0005886">
    <property type="term" value="C:plasma membrane"/>
    <property type="evidence" value="ECO:0007669"/>
    <property type="project" value="TreeGrafter"/>
</dbReference>
<reference evidence="6" key="1">
    <citation type="submission" date="2016-11" db="UniProtKB">
        <authorList>
            <consortium name="WormBaseParasite"/>
        </authorList>
    </citation>
    <scope>IDENTIFICATION</scope>
</reference>
<dbReference type="WBParaSite" id="maker-uti_cns_0014527-snap-gene-0.3-mRNA-1">
    <property type="protein sequence ID" value="maker-uti_cns_0014527-snap-gene-0.3-mRNA-1"/>
    <property type="gene ID" value="maker-uti_cns_0014527-snap-gene-0.3"/>
</dbReference>
<accession>A0A1I8INX2</accession>
<keyword evidence="3" id="KW-1133">Transmembrane helix</keyword>
<evidence type="ECO:0000259" key="4">
    <source>
        <dbReference type="Pfam" id="PF13906"/>
    </source>
</evidence>
<sequence length="146" mass="15454">VTLAGYAVASALFGVACNVAAPLGVWWAWLLTALAALPPLLTGAALCLFQPADAPPGTYVSPLMPLAPLLAVLINGLLLASLQPLTWLRFLVWTAIGLLIYGLYGFRHSRAASEAAAEDYEPLREKEGGPDGGEKLQQPDEETRLS</sequence>
<dbReference type="Proteomes" id="UP000095280">
    <property type="component" value="Unplaced"/>
</dbReference>
<evidence type="ECO:0000256" key="2">
    <source>
        <dbReference type="SAM" id="MobiDB-lite"/>
    </source>
</evidence>
<protein>
    <submittedName>
        <fullName evidence="6">AA_permease_C domain-containing protein</fullName>
    </submittedName>
</protein>
<keyword evidence="5" id="KW-1185">Reference proteome</keyword>
<keyword evidence="1" id="KW-0813">Transport</keyword>
<feature type="transmembrane region" description="Helical" evidence="3">
    <location>
        <begin position="61"/>
        <end position="80"/>
    </location>
</feature>
<feature type="compositionally biased region" description="Basic and acidic residues" evidence="2">
    <location>
        <begin position="121"/>
        <end position="146"/>
    </location>
</feature>
<keyword evidence="3" id="KW-0812">Transmembrane</keyword>
<dbReference type="InterPro" id="IPR029485">
    <property type="entry name" value="CAT_C"/>
</dbReference>
<proteinExistence type="predicted"/>
<dbReference type="PANTHER" id="PTHR43243:SF4">
    <property type="entry name" value="CATIONIC AMINO ACID TRANSPORTER 4"/>
    <property type="match status" value="1"/>
</dbReference>
<evidence type="ECO:0000256" key="3">
    <source>
        <dbReference type="SAM" id="Phobius"/>
    </source>
</evidence>
<keyword evidence="3" id="KW-0472">Membrane</keyword>
<dbReference type="PANTHER" id="PTHR43243">
    <property type="entry name" value="INNER MEMBRANE TRANSPORTER YGJI-RELATED"/>
    <property type="match status" value="1"/>
</dbReference>
<name>A0A1I8INX2_9PLAT</name>
<evidence type="ECO:0000256" key="1">
    <source>
        <dbReference type="ARBA" id="ARBA00022448"/>
    </source>
</evidence>